<dbReference type="EMBL" id="JADNRY010000011">
    <property type="protein sequence ID" value="KAF9075026.1"/>
    <property type="molecule type" value="Genomic_DNA"/>
</dbReference>
<dbReference type="PANTHER" id="PTHR12001:SF69">
    <property type="entry name" value="ALL TRANS-POLYPRENYL-DIPHOSPHATE SYNTHASE PDSS1"/>
    <property type="match status" value="1"/>
</dbReference>
<keyword evidence="6" id="KW-0414">Isoprene biosynthesis</keyword>
<protein>
    <submittedName>
        <fullName evidence="8">Isoprenoid synthase domain-containing protein</fullName>
    </submittedName>
</protein>
<dbReference type="Pfam" id="PF00348">
    <property type="entry name" value="polyprenyl_synt"/>
    <property type="match status" value="1"/>
</dbReference>
<keyword evidence="3 7" id="KW-0808">Transferase</keyword>
<evidence type="ECO:0000313" key="9">
    <source>
        <dbReference type="Proteomes" id="UP000772434"/>
    </source>
</evidence>
<evidence type="ECO:0000256" key="7">
    <source>
        <dbReference type="RuleBase" id="RU004466"/>
    </source>
</evidence>
<evidence type="ECO:0000256" key="5">
    <source>
        <dbReference type="ARBA" id="ARBA00022842"/>
    </source>
</evidence>
<comment type="similarity">
    <text evidence="2 7">Belongs to the FPP/GGPP synthase family.</text>
</comment>
<evidence type="ECO:0000256" key="3">
    <source>
        <dbReference type="ARBA" id="ARBA00022679"/>
    </source>
</evidence>
<dbReference type="OrthoDB" id="9927103at2759"/>
<gene>
    <name evidence="8" type="ORF">BDP27DRAFT_1213135</name>
</gene>
<organism evidence="8 9">
    <name type="scientific">Rhodocollybia butyracea</name>
    <dbReference type="NCBI Taxonomy" id="206335"/>
    <lineage>
        <taxon>Eukaryota</taxon>
        <taxon>Fungi</taxon>
        <taxon>Dikarya</taxon>
        <taxon>Basidiomycota</taxon>
        <taxon>Agaricomycotina</taxon>
        <taxon>Agaricomycetes</taxon>
        <taxon>Agaricomycetidae</taxon>
        <taxon>Agaricales</taxon>
        <taxon>Marasmiineae</taxon>
        <taxon>Omphalotaceae</taxon>
        <taxon>Rhodocollybia</taxon>
    </lineage>
</organism>
<keyword evidence="4" id="KW-0479">Metal-binding</keyword>
<sequence>MRAWPSLSVCKHRHLQFAQRRQHSVLSHNLKAYVSPRPTAVLNTAELLPASPRDPYVLVASEIDQLRSNLLNLLGSAHPTLHQLAQHYFVHPSKQLRPLVVLLLSRATNGLGSEWEQKKWIAECERVSGRDEELDQPLTRPGVLNDNNPNMPEHTTSFQSLFALQTPKISPEHPPLPFPYETNSVSRLVNPPMILPAQIRLAQLMEMIHVASSLHDHIADSSDGSGNKLAVLGGDFLLGRASTALSRLGDDEVVELVATVIANIVEGTIWKASNVGTRPVESPVSPSQGWNRYFNRIYLGSASLLAKAGRAAVILGGSKEGEIWKEVAYMYGLHVGFANQLMKDVNSYEEDASSFDALTAPLIYAWEEHSFLKPIIQRQFSEEGDVEQARHAVHTCSGLERTRMLAFKHAEKAREVLHFLPDSDTKDALEELTIRTVEART</sequence>
<dbReference type="GO" id="GO:0046872">
    <property type="term" value="F:metal ion binding"/>
    <property type="evidence" value="ECO:0007669"/>
    <property type="project" value="UniProtKB-KW"/>
</dbReference>
<dbReference type="GO" id="GO:0006744">
    <property type="term" value="P:ubiquinone biosynthetic process"/>
    <property type="evidence" value="ECO:0007669"/>
    <property type="project" value="TreeGrafter"/>
</dbReference>
<dbReference type="Proteomes" id="UP000772434">
    <property type="component" value="Unassembled WGS sequence"/>
</dbReference>
<keyword evidence="9" id="KW-1185">Reference proteome</keyword>
<reference evidence="8" key="1">
    <citation type="submission" date="2020-11" db="EMBL/GenBank/DDBJ databases">
        <authorList>
            <consortium name="DOE Joint Genome Institute"/>
            <person name="Ahrendt S."/>
            <person name="Riley R."/>
            <person name="Andreopoulos W."/>
            <person name="Labutti K."/>
            <person name="Pangilinan J."/>
            <person name="Ruiz-Duenas F.J."/>
            <person name="Barrasa J.M."/>
            <person name="Sanchez-Garcia M."/>
            <person name="Camarero S."/>
            <person name="Miyauchi S."/>
            <person name="Serrano A."/>
            <person name="Linde D."/>
            <person name="Babiker R."/>
            <person name="Drula E."/>
            <person name="Ayuso-Fernandez I."/>
            <person name="Pacheco R."/>
            <person name="Padilla G."/>
            <person name="Ferreira P."/>
            <person name="Barriuso J."/>
            <person name="Kellner H."/>
            <person name="Castanera R."/>
            <person name="Alfaro M."/>
            <person name="Ramirez L."/>
            <person name="Pisabarro A.G."/>
            <person name="Kuo A."/>
            <person name="Tritt A."/>
            <person name="Lipzen A."/>
            <person name="He G."/>
            <person name="Yan M."/>
            <person name="Ng V."/>
            <person name="Cullen D."/>
            <person name="Martin F."/>
            <person name="Rosso M.-N."/>
            <person name="Henrissat B."/>
            <person name="Hibbett D."/>
            <person name="Martinez A.T."/>
            <person name="Grigoriev I.V."/>
        </authorList>
    </citation>
    <scope>NUCLEOTIDE SEQUENCE</scope>
    <source>
        <strain evidence="8">AH 40177</strain>
    </source>
</reference>
<dbReference type="GO" id="GO:0004659">
    <property type="term" value="F:prenyltransferase activity"/>
    <property type="evidence" value="ECO:0007669"/>
    <property type="project" value="InterPro"/>
</dbReference>
<proteinExistence type="inferred from homology"/>
<keyword evidence="5" id="KW-0460">Magnesium</keyword>
<comment type="caution">
    <text evidence="8">The sequence shown here is derived from an EMBL/GenBank/DDBJ whole genome shotgun (WGS) entry which is preliminary data.</text>
</comment>
<dbReference type="AlphaFoldDB" id="A0A9P5Q4R0"/>
<evidence type="ECO:0000256" key="4">
    <source>
        <dbReference type="ARBA" id="ARBA00022723"/>
    </source>
</evidence>
<dbReference type="Gene3D" id="1.10.600.10">
    <property type="entry name" value="Farnesyl Diphosphate Synthase"/>
    <property type="match status" value="1"/>
</dbReference>
<evidence type="ECO:0000256" key="6">
    <source>
        <dbReference type="ARBA" id="ARBA00023229"/>
    </source>
</evidence>
<dbReference type="GO" id="GO:0008299">
    <property type="term" value="P:isoprenoid biosynthetic process"/>
    <property type="evidence" value="ECO:0007669"/>
    <property type="project" value="UniProtKB-KW"/>
</dbReference>
<name>A0A9P5Q4R0_9AGAR</name>
<evidence type="ECO:0000313" key="8">
    <source>
        <dbReference type="EMBL" id="KAF9075026.1"/>
    </source>
</evidence>
<evidence type="ECO:0000256" key="1">
    <source>
        <dbReference type="ARBA" id="ARBA00001946"/>
    </source>
</evidence>
<accession>A0A9P5Q4R0</accession>
<dbReference type="SUPFAM" id="SSF48576">
    <property type="entry name" value="Terpenoid synthases"/>
    <property type="match status" value="2"/>
</dbReference>
<evidence type="ECO:0000256" key="2">
    <source>
        <dbReference type="ARBA" id="ARBA00006706"/>
    </source>
</evidence>
<comment type="cofactor">
    <cofactor evidence="1">
        <name>Mg(2+)</name>
        <dbReference type="ChEBI" id="CHEBI:18420"/>
    </cofactor>
</comment>
<dbReference type="GO" id="GO:1990234">
    <property type="term" value="C:transferase complex"/>
    <property type="evidence" value="ECO:0007669"/>
    <property type="project" value="TreeGrafter"/>
</dbReference>
<dbReference type="InterPro" id="IPR008949">
    <property type="entry name" value="Isoprenoid_synthase_dom_sf"/>
</dbReference>
<dbReference type="InterPro" id="IPR000092">
    <property type="entry name" value="Polyprenyl_synt"/>
</dbReference>
<dbReference type="PANTHER" id="PTHR12001">
    <property type="entry name" value="GERANYLGERANYL PYROPHOSPHATE SYNTHASE"/>
    <property type="match status" value="1"/>
</dbReference>